<dbReference type="SUPFAM" id="SSF46785">
    <property type="entry name" value="Winged helix' DNA-binding domain"/>
    <property type="match status" value="1"/>
</dbReference>
<dbReference type="RefSeq" id="WP_377306456.1">
    <property type="nucleotide sequence ID" value="NZ_JBHSMK010000009.1"/>
</dbReference>
<dbReference type="Pfam" id="PF22381">
    <property type="entry name" value="Staph_reg_Sar_Rot"/>
    <property type="match status" value="1"/>
</dbReference>
<feature type="domain" description="HTH marR-type" evidence="6">
    <location>
        <begin position="19"/>
        <end position="149"/>
    </location>
</feature>
<accession>A0ABW0JPK4</accession>
<comment type="caution">
    <text evidence="7">The sequence shown here is derived from an EMBL/GenBank/DDBJ whole genome shotgun (WGS) entry which is preliminary data.</text>
</comment>
<proteinExistence type="predicted"/>
<dbReference type="PROSITE" id="PS50995">
    <property type="entry name" value="HTH_MARR_2"/>
    <property type="match status" value="1"/>
</dbReference>
<dbReference type="InterPro" id="IPR036390">
    <property type="entry name" value="WH_DNA-bd_sf"/>
</dbReference>
<dbReference type="PANTHER" id="PTHR33164:SF5">
    <property type="entry name" value="ORGANIC HYDROPEROXIDE RESISTANCE TRANSCRIPTIONAL REGULATOR"/>
    <property type="match status" value="1"/>
</dbReference>
<gene>
    <name evidence="7" type="ORF">ACFPME_14975</name>
</gene>
<dbReference type="PANTHER" id="PTHR33164">
    <property type="entry name" value="TRANSCRIPTIONAL REGULATOR, MARR FAMILY"/>
    <property type="match status" value="1"/>
</dbReference>
<keyword evidence="8" id="KW-1185">Reference proteome</keyword>
<keyword evidence="2" id="KW-0963">Cytoplasm</keyword>
<keyword evidence="5" id="KW-0804">Transcription</keyword>
<protein>
    <submittedName>
        <fullName evidence="7">MarR family winged helix-turn-helix transcriptional regulator</fullName>
    </submittedName>
</protein>
<evidence type="ECO:0000256" key="4">
    <source>
        <dbReference type="ARBA" id="ARBA00023125"/>
    </source>
</evidence>
<dbReference type="SMART" id="SM00347">
    <property type="entry name" value="HTH_MARR"/>
    <property type="match status" value="1"/>
</dbReference>
<dbReference type="InterPro" id="IPR039422">
    <property type="entry name" value="MarR/SlyA-like"/>
</dbReference>
<reference evidence="8" key="1">
    <citation type="journal article" date="2019" name="Int. J. Syst. Evol. Microbiol.">
        <title>The Global Catalogue of Microorganisms (GCM) 10K type strain sequencing project: providing services to taxonomists for standard genome sequencing and annotation.</title>
        <authorList>
            <consortium name="The Broad Institute Genomics Platform"/>
            <consortium name="The Broad Institute Genome Sequencing Center for Infectious Disease"/>
            <person name="Wu L."/>
            <person name="Ma J."/>
        </authorList>
    </citation>
    <scope>NUCLEOTIDE SEQUENCE [LARGE SCALE GENOMIC DNA]</scope>
    <source>
        <strain evidence="8">JCM 17130</strain>
    </source>
</reference>
<evidence type="ECO:0000256" key="2">
    <source>
        <dbReference type="ARBA" id="ARBA00022490"/>
    </source>
</evidence>
<dbReference type="Gene3D" id="1.10.10.10">
    <property type="entry name" value="Winged helix-like DNA-binding domain superfamily/Winged helix DNA-binding domain"/>
    <property type="match status" value="1"/>
</dbReference>
<evidence type="ECO:0000256" key="3">
    <source>
        <dbReference type="ARBA" id="ARBA00023015"/>
    </source>
</evidence>
<comment type="subcellular location">
    <subcellularLocation>
        <location evidence="1">Cytoplasm</location>
    </subcellularLocation>
</comment>
<evidence type="ECO:0000256" key="5">
    <source>
        <dbReference type="ARBA" id="ARBA00023163"/>
    </source>
</evidence>
<dbReference type="PRINTS" id="PR00598">
    <property type="entry name" value="HTHMARR"/>
</dbReference>
<name>A0ABW0JPK4_9GAMM</name>
<keyword evidence="3" id="KW-0805">Transcription regulation</keyword>
<dbReference type="EMBL" id="JBHSMK010000009">
    <property type="protein sequence ID" value="MFC5437863.1"/>
    <property type="molecule type" value="Genomic_DNA"/>
</dbReference>
<evidence type="ECO:0000256" key="1">
    <source>
        <dbReference type="ARBA" id="ARBA00004496"/>
    </source>
</evidence>
<dbReference type="InterPro" id="IPR036388">
    <property type="entry name" value="WH-like_DNA-bd_sf"/>
</dbReference>
<dbReference type="Proteomes" id="UP001596013">
    <property type="component" value="Unassembled WGS sequence"/>
</dbReference>
<keyword evidence="4" id="KW-0238">DNA-binding</keyword>
<evidence type="ECO:0000259" key="6">
    <source>
        <dbReference type="PROSITE" id="PS50995"/>
    </source>
</evidence>
<evidence type="ECO:0000313" key="7">
    <source>
        <dbReference type="EMBL" id="MFC5437863.1"/>
    </source>
</evidence>
<dbReference type="InterPro" id="IPR055166">
    <property type="entry name" value="Transc_reg_Sar_Rot_HTH"/>
</dbReference>
<sequence length="155" mass="17026">MSTSRPSSTTATASAPRLDAQLCFALYSAGLAMNKVYRKLLKPLGLTYPQYLVMMVLWQDESQSVSEIGARLFLDSATLTPLLKRLESAGLVARLRSREDERHVVITLTARGKALQARAGKVQESVFCATRCTPSELKHLKSELQDLRGKLSGSV</sequence>
<organism evidence="7 8">
    <name type="scientific">Rhodanobacter umsongensis</name>
    <dbReference type="NCBI Taxonomy" id="633153"/>
    <lineage>
        <taxon>Bacteria</taxon>
        <taxon>Pseudomonadati</taxon>
        <taxon>Pseudomonadota</taxon>
        <taxon>Gammaproteobacteria</taxon>
        <taxon>Lysobacterales</taxon>
        <taxon>Rhodanobacteraceae</taxon>
        <taxon>Rhodanobacter</taxon>
    </lineage>
</organism>
<evidence type="ECO:0000313" key="8">
    <source>
        <dbReference type="Proteomes" id="UP001596013"/>
    </source>
</evidence>
<dbReference type="InterPro" id="IPR000835">
    <property type="entry name" value="HTH_MarR-typ"/>
</dbReference>